<dbReference type="AlphaFoldDB" id="A0A221P005"/>
<keyword evidence="2" id="KW-1185">Reference proteome</keyword>
<evidence type="ECO:0000313" key="2">
    <source>
        <dbReference type="Proteomes" id="UP000031501"/>
    </source>
</evidence>
<accession>A0A221P005</accession>
<dbReference type="Proteomes" id="UP000031501">
    <property type="component" value="Chromosome"/>
</dbReference>
<protein>
    <submittedName>
        <fullName evidence="1">Uncharacterized protein</fullName>
    </submittedName>
</protein>
<name>A0A221P005_9ACTN</name>
<proteinExistence type="predicted"/>
<reference evidence="1 2" key="1">
    <citation type="submission" date="2017-07" db="EMBL/GenBank/DDBJ databases">
        <title>Genome sequence of Streptomyces pluripotens MUSC 137T.</title>
        <authorList>
            <person name="Ser H.-L."/>
            <person name="Lee L.-H."/>
        </authorList>
    </citation>
    <scope>NUCLEOTIDE SEQUENCE [LARGE SCALE GENOMIC DNA]</scope>
    <source>
        <strain evidence="1 2">MUSC 137</strain>
    </source>
</reference>
<gene>
    <name evidence="1" type="ORF">LK07_17985</name>
</gene>
<evidence type="ECO:0000313" key="1">
    <source>
        <dbReference type="EMBL" id="ASN25603.1"/>
    </source>
</evidence>
<dbReference type="STRING" id="1355015.LK06_016830"/>
<organism evidence="1 2">
    <name type="scientific">Streptomyces pluripotens</name>
    <dbReference type="NCBI Taxonomy" id="1355015"/>
    <lineage>
        <taxon>Bacteria</taxon>
        <taxon>Bacillati</taxon>
        <taxon>Actinomycetota</taxon>
        <taxon>Actinomycetes</taxon>
        <taxon>Kitasatosporales</taxon>
        <taxon>Streptomycetaceae</taxon>
        <taxon>Streptomyces</taxon>
    </lineage>
</organism>
<dbReference type="EMBL" id="CP022433">
    <property type="protein sequence ID" value="ASN25603.1"/>
    <property type="molecule type" value="Genomic_DNA"/>
</dbReference>
<sequence length="99" mass="10473">MRAVRFLETSDAPVGPVLHDLSSGRAYFLTRPGTARIWHVPDSTALGSGSWVVLAPPGWDGLLRWVSGPCDGPAFTEAEDLVTALAMASLRGPAEEAGR</sequence>